<dbReference type="InterPro" id="IPR037103">
    <property type="entry name" value="Tubulin/FtsZ-like_C"/>
</dbReference>
<feature type="domain" description="Tubulin/FtsZ 2-layer sandwich" evidence="9">
    <location>
        <begin position="207"/>
        <end position="324"/>
    </location>
</feature>
<dbReference type="InterPro" id="IPR008280">
    <property type="entry name" value="Tub_FtsZ_C"/>
</dbReference>
<dbReference type="InterPro" id="IPR018316">
    <property type="entry name" value="Tubulin/FtsZ_2-layer-sand-dom"/>
</dbReference>
<feature type="region of interest" description="Disordered" evidence="7">
    <location>
        <begin position="335"/>
        <end position="370"/>
    </location>
</feature>
<dbReference type="Gene3D" id="3.30.1330.20">
    <property type="entry name" value="Tubulin/FtsZ, C-terminal domain"/>
    <property type="match status" value="1"/>
</dbReference>
<evidence type="ECO:0000256" key="3">
    <source>
        <dbReference type="ARBA" id="ARBA00023134"/>
    </source>
</evidence>
<dbReference type="GO" id="GO:0000917">
    <property type="term" value="P:division septum assembly"/>
    <property type="evidence" value="ECO:0007669"/>
    <property type="project" value="UniProtKB-KW"/>
</dbReference>
<dbReference type="HAMAP" id="MF_00909">
    <property type="entry name" value="FtsZ"/>
    <property type="match status" value="1"/>
</dbReference>
<keyword evidence="3 5" id="KW-0342">GTP-binding</keyword>
<dbReference type="NCBIfam" id="TIGR00065">
    <property type="entry name" value="ftsZ"/>
    <property type="match status" value="1"/>
</dbReference>
<dbReference type="InterPro" id="IPR003008">
    <property type="entry name" value="Tubulin_FtsZ_GTPase"/>
</dbReference>
<dbReference type="Proteomes" id="UP000287361">
    <property type="component" value="Unassembled WGS sequence"/>
</dbReference>
<feature type="compositionally biased region" description="Acidic residues" evidence="7">
    <location>
        <begin position="353"/>
        <end position="362"/>
    </location>
</feature>
<dbReference type="PANTHER" id="PTHR30314">
    <property type="entry name" value="CELL DIVISION PROTEIN FTSZ-RELATED"/>
    <property type="match status" value="1"/>
</dbReference>
<evidence type="ECO:0000256" key="4">
    <source>
        <dbReference type="ARBA" id="ARBA00023210"/>
    </source>
</evidence>
<dbReference type="CDD" id="cd02201">
    <property type="entry name" value="FtsZ_type1"/>
    <property type="match status" value="1"/>
</dbReference>
<evidence type="ECO:0000259" key="8">
    <source>
        <dbReference type="SMART" id="SM00864"/>
    </source>
</evidence>
<comment type="similarity">
    <text evidence="1 5">Belongs to the FtsZ family.</text>
</comment>
<dbReference type="PROSITE" id="PS01134">
    <property type="entry name" value="FTSZ_1"/>
    <property type="match status" value="1"/>
</dbReference>
<feature type="binding site" evidence="5">
    <location>
        <position position="187"/>
    </location>
    <ligand>
        <name>GTP</name>
        <dbReference type="ChEBI" id="CHEBI:37565"/>
    </ligand>
</feature>
<keyword evidence="5" id="KW-0131">Cell cycle</keyword>
<feature type="domain" description="Tubulin/FtsZ GTPase" evidence="8">
    <location>
        <begin position="13"/>
        <end position="205"/>
    </location>
</feature>
<dbReference type="InterPro" id="IPR020805">
    <property type="entry name" value="Cell_div_FtsZ_CS"/>
</dbReference>
<feature type="compositionally biased region" description="Basic and acidic residues" evidence="7">
    <location>
        <begin position="336"/>
        <end position="352"/>
    </location>
</feature>
<dbReference type="InterPro" id="IPR036525">
    <property type="entry name" value="Tubulin/FtsZ_GTPase_sf"/>
</dbReference>
<evidence type="ECO:0000256" key="2">
    <source>
        <dbReference type="ARBA" id="ARBA00022741"/>
    </source>
</evidence>
<dbReference type="Gene3D" id="3.40.50.1440">
    <property type="entry name" value="Tubulin/FtsZ, GTPase domain"/>
    <property type="match status" value="1"/>
</dbReference>
<dbReference type="Pfam" id="PF00091">
    <property type="entry name" value="Tubulin"/>
    <property type="match status" value="1"/>
</dbReference>
<sequence length="394" mass="42273">MLELDIPMSNMAQIKVIGVGGGGNNAVDRMIEDGLDGVEFISINTDGQALSKSKSATKIQIGEKLTKGLGAGGNPEIGQRSVDETQDDIAQALRGSDMVFITAGMGGGTGTGAAPRIASISKELGILTVGVVTKPFNFEGKKRMGNAEKGIAELKKNVDTLVIIPNQRLLSIIDKKTTLTEAFRKADEILLQGVQGIADLISKPGVINLDFADVRTIMANRGIAHMGIGRASGENKAEVAAKMAIQSPLLETTIEGAKHILINFSGDMNLGLMETEEAAELIREAIDPEAEIIFGTTLNEELNDEVVVTVIATGLEDEAHTEAPARRSFAETIAARGERAERAEREEEHAAETEEASEEPAQEDARPAARRFADLDYDYESEIKIPDFLTRKKF</sequence>
<feature type="binding site" evidence="5">
    <location>
        <position position="143"/>
    </location>
    <ligand>
        <name>GTP</name>
        <dbReference type="ChEBI" id="CHEBI:37565"/>
    </ligand>
</feature>
<dbReference type="GO" id="GO:0043093">
    <property type="term" value="P:FtsZ-dependent cytokinesis"/>
    <property type="evidence" value="ECO:0007669"/>
    <property type="project" value="UniProtKB-UniRule"/>
</dbReference>
<dbReference type="GO" id="GO:0032153">
    <property type="term" value="C:cell division site"/>
    <property type="evidence" value="ECO:0007669"/>
    <property type="project" value="UniProtKB-UniRule"/>
</dbReference>
<keyword evidence="5" id="KW-0963">Cytoplasm</keyword>
<evidence type="ECO:0000256" key="1">
    <source>
        <dbReference type="ARBA" id="ARBA00009690"/>
    </source>
</evidence>
<dbReference type="SMART" id="SM00865">
    <property type="entry name" value="Tubulin_C"/>
    <property type="match status" value="1"/>
</dbReference>
<keyword evidence="4 5" id="KW-0717">Septation</keyword>
<evidence type="ECO:0000259" key="9">
    <source>
        <dbReference type="SMART" id="SM00865"/>
    </source>
</evidence>
<organism evidence="10 11">
    <name type="scientific">Anaerotignum faecicola</name>
    <dbReference type="NCBI Taxonomy" id="2358141"/>
    <lineage>
        <taxon>Bacteria</taxon>
        <taxon>Bacillati</taxon>
        <taxon>Bacillota</taxon>
        <taxon>Clostridia</taxon>
        <taxon>Lachnospirales</taxon>
        <taxon>Anaerotignaceae</taxon>
        <taxon>Anaerotignum</taxon>
    </lineage>
</organism>
<name>A0A401LFB9_9FIRM</name>
<evidence type="ECO:0000313" key="10">
    <source>
        <dbReference type="EMBL" id="GCB30144.1"/>
    </source>
</evidence>
<dbReference type="Pfam" id="PF12327">
    <property type="entry name" value="FtsZ_C"/>
    <property type="match status" value="1"/>
</dbReference>
<comment type="function">
    <text evidence="5">Essential cell division protein that forms a contractile ring structure (Z ring) at the future cell division site. The regulation of the ring assembly controls the timing and the location of cell division. One of the functions of the FtsZ ring is to recruit other cell division proteins to the septum to produce a new cell wall between the dividing cells. Binds GTP and shows GTPase activity.</text>
</comment>
<feature type="binding site" evidence="5">
    <location>
        <position position="139"/>
    </location>
    <ligand>
        <name>GTP</name>
        <dbReference type="ChEBI" id="CHEBI:37565"/>
    </ligand>
</feature>
<dbReference type="InterPro" id="IPR045061">
    <property type="entry name" value="FtsZ/CetZ"/>
</dbReference>
<dbReference type="InterPro" id="IPR024757">
    <property type="entry name" value="FtsZ_C"/>
</dbReference>
<dbReference type="GeneID" id="86194818"/>
<dbReference type="PANTHER" id="PTHR30314:SF3">
    <property type="entry name" value="MITOCHONDRIAL DIVISION PROTEIN FSZA"/>
    <property type="match status" value="1"/>
</dbReference>
<evidence type="ECO:0000313" key="11">
    <source>
        <dbReference type="Proteomes" id="UP000287361"/>
    </source>
</evidence>
<comment type="caution">
    <text evidence="10">The sequence shown here is derived from an EMBL/GenBank/DDBJ whole genome shotgun (WGS) entry which is preliminary data.</text>
</comment>
<comment type="subcellular location">
    <subcellularLocation>
        <location evidence="5">Cytoplasm</location>
    </subcellularLocation>
    <text evidence="5">Assembles at midcell at the inner surface of the cytoplasmic membrane.</text>
</comment>
<evidence type="ECO:0000256" key="5">
    <source>
        <dbReference type="HAMAP-Rule" id="MF_00909"/>
    </source>
</evidence>
<keyword evidence="11" id="KW-1185">Reference proteome</keyword>
<protein>
    <recommendedName>
        <fullName evidence="5 6">Cell division protein FtsZ</fullName>
    </recommendedName>
</protein>
<dbReference type="PRINTS" id="PR00423">
    <property type="entry name" value="CELLDVISFTSZ"/>
</dbReference>
<dbReference type="OrthoDB" id="9813375at2"/>
<dbReference type="GO" id="GO:0051258">
    <property type="term" value="P:protein polymerization"/>
    <property type="evidence" value="ECO:0007669"/>
    <property type="project" value="UniProtKB-UniRule"/>
</dbReference>
<dbReference type="GO" id="GO:0003924">
    <property type="term" value="F:GTPase activity"/>
    <property type="evidence" value="ECO:0007669"/>
    <property type="project" value="UniProtKB-UniRule"/>
</dbReference>
<dbReference type="FunFam" id="3.40.50.1440:FF:000001">
    <property type="entry name" value="Cell division protein FtsZ"/>
    <property type="match status" value="1"/>
</dbReference>
<evidence type="ECO:0000256" key="7">
    <source>
        <dbReference type="SAM" id="MobiDB-lite"/>
    </source>
</evidence>
<dbReference type="RefSeq" id="WP_118578878.1">
    <property type="nucleotide sequence ID" value="NZ_DAVZTY010000158.1"/>
</dbReference>
<reference evidence="10 11" key="1">
    <citation type="submission" date="2018-10" db="EMBL/GenBank/DDBJ databases">
        <title>Draft Genome Sequence of Anaerotignum sp. KCTC 15736.</title>
        <authorList>
            <person name="Choi S.H."/>
            <person name="Kim J.S."/>
            <person name="Kang S.W."/>
            <person name="Lee J.S."/>
            <person name="Park S.H."/>
        </authorList>
    </citation>
    <scope>NUCLEOTIDE SEQUENCE [LARGE SCALE GENOMIC DNA]</scope>
    <source>
        <strain evidence="10 11">KCTC 15736</strain>
    </source>
</reference>
<gene>
    <name evidence="5 10" type="primary">ftsZ</name>
    <name evidence="10" type="ORF">KGMB03357_18050</name>
</gene>
<feature type="binding site" evidence="5">
    <location>
        <begin position="21"/>
        <end position="25"/>
    </location>
    <ligand>
        <name>GTP</name>
        <dbReference type="ChEBI" id="CHEBI:37565"/>
    </ligand>
</feature>
<proteinExistence type="inferred from homology"/>
<keyword evidence="2 5" id="KW-0547">Nucleotide-binding</keyword>
<feature type="binding site" evidence="5">
    <location>
        <begin position="108"/>
        <end position="110"/>
    </location>
    <ligand>
        <name>GTP</name>
        <dbReference type="ChEBI" id="CHEBI:37565"/>
    </ligand>
</feature>
<dbReference type="EMBL" id="BHVZ01000010">
    <property type="protein sequence ID" value="GCB30144.1"/>
    <property type="molecule type" value="Genomic_DNA"/>
</dbReference>
<dbReference type="GO" id="GO:0005737">
    <property type="term" value="C:cytoplasm"/>
    <property type="evidence" value="ECO:0007669"/>
    <property type="project" value="UniProtKB-SubCell"/>
</dbReference>
<dbReference type="SUPFAM" id="SSF55307">
    <property type="entry name" value="Tubulin C-terminal domain-like"/>
    <property type="match status" value="1"/>
</dbReference>
<comment type="subunit">
    <text evidence="5">Homodimer. Polymerizes to form a dynamic ring structure in a strictly GTP-dependent manner. Interacts directly with several other division proteins.</text>
</comment>
<evidence type="ECO:0000256" key="6">
    <source>
        <dbReference type="NCBIfam" id="TIGR00065"/>
    </source>
</evidence>
<accession>A0A401LFB9</accession>
<dbReference type="SMART" id="SM00864">
    <property type="entry name" value="Tubulin"/>
    <property type="match status" value="1"/>
</dbReference>
<dbReference type="InterPro" id="IPR000158">
    <property type="entry name" value="Cell_div_FtsZ"/>
</dbReference>
<dbReference type="SUPFAM" id="SSF52490">
    <property type="entry name" value="Tubulin nucleotide-binding domain-like"/>
    <property type="match status" value="1"/>
</dbReference>
<dbReference type="GO" id="GO:0005525">
    <property type="term" value="F:GTP binding"/>
    <property type="evidence" value="ECO:0007669"/>
    <property type="project" value="UniProtKB-UniRule"/>
</dbReference>
<keyword evidence="5 10" id="KW-0132">Cell division</keyword>
<dbReference type="AlphaFoldDB" id="A0A401LFB9"/>